<dbReference type="Proteomes" id="UP000282170">
    <property type="component" value="Plasmid p1"/>
</dbReference>
<dbReference type="InterPro" id="IPR045948">
    <property type="entry name" value="DUF6368"/>
</dbReference>
<keyword evidence="2" id="KW-1185">Reference proteome</keyword>
<protein>
    <submittedName>
        <fullName evidence="1">Uncharacterized protein</fullName>
    </submittedName>
</protein>
<evidence type="ECO:0000313" key="1">
    <source>
        <dbReference type="EMBL" id="AYL40408.1"/>
    </source>
</evidence>
<accession>A0A494VAN9</accession>
<dbReference type="KEGG" id="sfug:CNQ36_33935"/>
<organism evidence="1 2">
    <name type="scientific">Streptomyces fungicidicus</name>
    <dbReference type="NCBI Taxonomy" id="68203"/>
    <lineage>
        <taxon>Bacteria</taxon>
        <taxon>Bacillati</taxon>
        <taxon>Actinomycetota</taxon>
        <taxon>Actinomycetes</taxon>
        <taxon>Kitasatosporales</taxon>
        <taxon>Streptomycetaceae</taxon>
        <taxon>Streptomyces</taxon>
    </lineage>
</organism>
<gene>
    <name evidence="1" type="ORF">CNQ36_33935</name>
</gene>
<dbReference type="Pfam" id="PF19895">
    <property type="entry name" value="DUF6368"/>
    <property type="match status" value="1"/>
</dbReference>
<proteinExistence type="predicted"/>
<geneLocation type="plasmid" evidence="1 2">
    <name>p1</name>
</geneLocation>
<reference evidence="1 2" key="1">
    <citation type="submission" date="2017-09" db="EMBL/GenBank/DDBJ databases">
        <authorList>
            <person name="Zhang H."/>
            <person name="Hu S."/>
            <person name="Xu J."/>
            <person name="He Z."/>
        </authorList>
    </citation>
    <scope>NUCLEOTIDE SEQUENCE [LARGE SCALE GENOMIC DNA]</scope>
    <source>
        <strain evidence="1 2">TXX3120</strain>
        <plasmid evidence="1 2">p1</plasmid>
    </source>
</reference>
<sequence length="183" mass="19728">MFESRGFEDILAGVVPWLETFCEPVATEAGGDLAFRVREVSPLGLRSFDPTVAGGFFLSEDECIPADDEDYSAFSTPPVQGLVLGADCSGSENHLLLGHMTLALARRLGALVDFDGVLGYPTPRDETRDEEDLTKARALVTSLPGTVVEVSYSTGGGGRWVRHVGDVEFLTAWLGHPDFHLVT</sequence>
<keyword evidence="1" id="KW-0614">Plasmid</keyword>
<dbReference type="EMBL" id="CP023408">
    <property type="protein sequence ID" value="AYL40408.1"/>
    <property type="molecule type" value="Genomic_DNA"/>
</dbReference>
<dbReference type="AlphaFoldDB" id="A0A494VAN9"/>
<name>A0A494VAN9_9ACTN</name>
<evidence type="ECO:0000313" key="2">
    <source>
        <dbReference type="Proteomes" id="UP000282170"/>
    </source>
</evidence>